<keyword evidence="2" id="KW-1185">Reference proteome</keyword>
<reference evidence="2" key="1">
    <citation type="journal article" date="2019" name="Int. J. Syst. Evol. Microbiol.">
        <title>The Global Catalogue of Microorganisms (GCM) 10K type strain sequencing project: providing services to taxonomists for standard genome sequencing and annotation.</title>
        <authorList>
            <consortium name="The Broad Institute Genomics Platform"/>
            <consortium name="The Broad Institute Genome Sequencing Center for Infectious Disease"/>
            <person name="Wu L."/>
            <person name="Ma J."/>
        </authorList>
    </citation>
    <scope>NUCLEOTIDE SEQUENCE [LARGE SCALE GENOMIC DNA]</scope>
    <source>
        <strain evidence="2">CCM 8749</strain>
    </source>
</reference>
<evidence type="ECO:0008006" key="3">
    <source>
        <dbReference type="Google" id="ProtNLM"/>
    </source>
</evidence>
<dbReference type="PROSITE" id="PS51257">
    <property type="entry name" value="PROKAR_LIPOPROTEIN"/>
    <property type="match status" value="1"/>
</dbReference>
<proteinExistence type="predicted"/>
<evidence type="ECO:0000313" key="1">
    <source>
        <dbReference type="EMBL" id="MFC5986980.1"/>
    </source>
</evidence>
<evidence type="ECO:0000313" key="2">
    <source>
        <dbReference type="Proteomes" id="UP001596250"/>
    </source>
</evidence>
<comment type="caution">
    <text evidence="1">The sequence shown here is derived from an EMBL/GenBank/DDBJ whole genome shotgun (WGS) entry which is preliminary data.</text>
</comment>
<dbReference type="Proteomes" id="UP001596250">
    <property type="component" value="Unassembled WGS sequence"/>
</dbReference>
<gene>
    <name evidence="1" type="ORF">ACFPXP_11210</name>
</gene>
<sequence length="119" mass="13007">MKKLIFISMVLLLTIALSGCSFQYARSDLPIEMVAFNSLTDAEKDQIPVSPKDSVVGRVTVNDDIAALIGNDYNGKAVFVVMFNHTDTNSSGNLTVYVDLDKRTVIGKGFSDKSELKNN</sequence>
<name>A0ABW1IPH4_9BACL</name>
<accession>A0ABW1IPH4</accession>
<organism evidence="1 2">
    <name type="scientific">Marinicrinis lubricantis</name>
    <dbReference type="NCBI Taxonomy" id="2086470"/>
    <lineage>
        <taxon>Bacteria</taxon>
        <taxon>Bacillati</taxon>
        <taxon>Bacillota</taxon>
        <taxon>Bacilli</taxon>
        <taxon>Bacillales</taxon>
        <taxon>Paenibacillaceae</taxon>
    </lineage>
</organism>
<protein>
    <recommendedName>
        <fullName evidence="3">Beta-barrel assembly machine subunit BamE</fullName>
    </recommendedName>
</protein>
<dbReference type="EMBL" id="JBHSQV010000146">
    <property type="protein sequence ID" value="MFC5986980.1"/>
    <property type="molecule type" value="Genomic_DNA"/>
</dbReference>
<dbReference type="RefSeq" id="WP_379894291.1">
    <property type="nucleotide sequence ID" value="NZ_CBCSCT010000059.1"/>
</dbReference>